<reference evidence="9 10" key="1">
    <citation type="journal article" date="2019" name="Syst. Appl. Microbiol.">
        <title>Characterization of Bifidobacterium species in feaces of the Egyptian fruit bat: Description of B. vespertilionis sp. nov. and B. rousetti sp. nov.</title>
        <authorList>
            <person name="Modesto M."/>
            <person name="Satti M."/>
            <person name="Watanabe K."/>
            <person name="Puglisi E."/>
            <person name="Morelli L."/>
            <person name="Huang C.-H."/>
            <person name="Liou J.-S."/>
            <person name="Miyashita M."/>
            <person name="Tamura T."/>
            <person name="Saito S."/>
            <person name="Mori K."/>
            <person name="Huang L."/>
            <person name="Sciavilla P."/>
            <person name="Sandri C."/>
            <person name="Spiezio C."/>
            <person name="Vitali F."/>
            <person name="Cavalieri D."/>
            <person name="Perpetuini G."/>
            <person name="Tofalo R."/>
            <person name="Bonetti A."/>
            <person name="Arita M."/>
            <person name="Mattarelli P."/>
        </authorList>
    </citation>
    <scope>NUCLEOTIDE SEQUENCE [LARGE SCALE GENOMIC DNA]</scope>
    <source>
        <strain evidence="9 10">RST17</strain>
    </source>
</reference>
<keyword evidence="6" id="KW-1133">Transmembrane helix</keyword>
<name>A0A5M9ZKZ9_9BIFI</name>
<keyword evidence="1" id="KW-0134">Cell wall</keyword>
<dbReference type="EMBL" id="RZUH01000004">
    <property type="protein sequence ID" value="KAA8828198.1"/>
    <property type="molecule type" value="Genomic_DNA"/>
</dbReference>
<feature type="region of interest" description="Disordered" evidence="5">
    <location>
        <begin position="141"/>
        <end position="170"/>
    </location>
</feature>
<evidence type="ECO:0000313" key="10">
    <source>
        <dbReference type="Proteomes" id="UP000410049"/>
    </source>
</evidence>
<evidence type="ECO:0000256" key="1">
    <source>
        <dbReference type="ARBA" id="ARBA00022512"/>
    </source>
</evidence>
<feature type="domain" description="Gram-positive cocci surface proteins LPxTG" evidence="8">
    <location>
        <begin position="474"/>
        <end position="507"/>
    </location>
</feature>
<feature type="chain" id="PRO_5024312909" evidence="7">
    <location>
        <begin position="30"/>
        <end position="507"/>
    </location>
</feature>
<keyword evidence="4" id="KW-0572">Peptidoglycan-anchor</keyword>
<protein>
    <submittedName>
        <fullName evidence="9">LPXTG cell wall anchor domain-containing protein</fullName>
    </submittedName>
</protein>
<dbReference type="PROSITE" id="PS50847">
    <property type="entry name" value="GRAM_POS_ANCHORING"/>
    <property type="match status" value="1"/>
</dbReference>
<evidence type="ECO:0000313" key="9">
    <source>
        <dbReference type="EMBL" id="KAA8828198.1"/>
    </source>
</evidence>
<comment type="caution">
    <text evidence="9">The sequence shown here is derived from an EMBL/GenBank/DDBJ whole genome shotgun (WGS) entry which is preliminary data.</text>
</comment>
<dbReference type="InterPro" id="IPR019931">
    <property type="entry name" value="LPXTG_anchor"/>
</dbReference>
<dbReference type="Pfam" id="PF00746">
    <property type="entry name" value="Gram_pos_anchor"/>
    <property type="match status" value="1"/>
</dbReference>
<feature type="transmembrane region" description="Helical" evidence="6">
    <location>
        <begin position="479"/>
        <end position="501"/>
    </location>
</feature>
<evidence type="ECO:0000256" key="2">
    <source>
        <dbReference type="ARBA" id="ARBA00022525"/>
    </source>
</evidence>
<evidence type="ECO:0000256" key="4">
    <source>
        <dbReference type="ARBA" id="ARBA00023088"/>
    </source>
</evidence>
<keyword evidence="6" id="KW-0472">Membrane</keyword>
<evidence type="ECO:0000256" key="5">
    <source>
        <dbReference type="SAM" id="MobiDB-lite"/>
    </source>
</evidence>
<keyword evidence="6" id="KW-0812">Transmembrane</keyword>
<evidence type="ECO:0000256" key="7">
    <source>
        <dbReference type="SAM" id="SignalP"/>
    </source>
</evidence>
<keyword evidence="2" id="KW-0964">Secreted</keyword>
<gene>
    <name evidence="9" type="ORF">EMO91_07110</name>
</gene>
<dbReference type="NCBIfam" id="TIGR01167">
    <property type="entry name" value="LPXTG_anchor"/>
    <property type="match status" value="1"/>
</dbReference>
<evidence type="ECO:0000256" key="6">
    <source>
        <dbReference type="SAM" id="Phobius"/>
    </source>
</evidence>
<feature type="signal peptide" evidence="7">
    <location>
        <begin position="1"/>
        <end position="29"/>
    </location>
</feature>
<accession>A0A5M9ZKZ9</accession>
<feature type="compositionally biased region" description="Polar residues" evidence="5">
    <location>
        <begin position="272"/>
        <end position="282"/>
    </location>
</feature>
<dbReference type="AlphaFoldDB" id="A0A5M9ZKZ9"/>
<evidence type="ECO:0000256" key="3">
    <source>
        <dbReference type="ARBA" id="ARBA00022729"/>
    </source>
</evidence>
<organism evidence="9 10">
    <name type="scientific">Bifidobacterium myosotis</name>
    <dbReference type="NCBI Taxonomy" id="1630166"/>
    <lineage>
        <taxon>Bacteria</taxon>
        <taxon>Bacillati</taxon>
        <taxon>Actinomycetota</taxon>
        <taxon>Actinomycetes</taxon>
        <taxon>Bifidobacteriales</taxon>
        <taxon>Bifidobacteriaceae</taxon>
        <taxon>Bifidobacterium</taxon>
    </lineage>
</organism>
<feature type="compositionally biased region" description="Low complexity" evidence="5">
    <location>
        <begin position="283"/>
        <end position="302"/>
    </location>
</feature>
<dbReference type="RefSeq" id="WP_150379366.1">
    <property type="nucleotide sequence ID" value="NZ_RZUH01000004.1"/>
</dbReference>
<proteinExistence type="predicted"/>
<dbReference type="Proteomes" id="UP000410049">
    <property type="component" value="Unassembled WGS sequence"/>
</dbReference>
<feature type="region of interest" description="Disordered" evidence="5">
    <location>
        <begin position="272"/>
        <end position="302"/>
    </location>
</feature>
<keyword evidence="3 7" id="KW-0732">Signal</keyword>
<sequence length="507" mass="53034">MRNRKTIIAIAIAATLGVAPMIALPAAYAAEADPTVTVQTEPVDDAMQVAPVADEQTTDKPAPGLNGVEVDAGFQWPSDLTIRYIQTTASGDKELGLGKIVSTGPNSIPVAVANATDKIVLKNLPAGYSQRWDNDNNKLTILQGDDQGGSKGASVTFTREKPKPEDPATDYTADELKYLTDNTKIMSAIIPGFDATTDTYWNQPESNLDIAAAAAPGADTILKDSPVQVANYGWVDAGVLSQTKPDDGRKDLAYAVTIKGKTSGYARTYTLHTGSKPATTVPDNNNGNGNQNNNGGNDDQNQAKLHTYDFDLKTVTAHHDATGSRILGIVATTGDAPKALLNDGTPDAKYTVASQYVAVDPGVYEITYTNDDPDGAKVANGTIYTRGETDKDGVFGSASDAKATTLAVSVAGYKPTTETDKAVETQTVTLPEGAYINVNAPDDAGVLHLKETKSLAGQKTDDKDKADDKAQDTLPNTGVASMAAVAGLGLTLTGAAGAGAVRLRRRD</sequence>
<evidence type="ECO:0000259" key="8">
    <source>
        <dbReference type="PROSITE" id="PS50847"/>
    </source>
</evidence>